<dbReference type="GO" id="GO:0032259">
    <property type="term" value="P:methylation"/>
    <property type="evidence" value="ECO:0007669"/>
    <property type="project" value="UniProtKB-KW"/>
</dbReference>
<dbReference type="InterPro" id="IPR025794">
    <property type="entry name" value="H3-K9-MeTrfase_plant"/>
</dbReference>
<evidence type="ECO:0000256" key="9">
    <source>
        <dbReference type="SAM" id="MobiDB-lite"/>
    </source>
</evidence>
<keyword evidence="3 14" id="KW-0489">Methyltransferase</keyword>
<dbReference type="SMART" id="SM00466">
    <property type="entry name" value="SRA"/>
    <property type="match status" value="1"/>
</dbReference>
<evidence type="ECO:0000256" key="5">
    <source>
        <dbReference type="ARBA" id="ARBA00022691"/>
    </source>
</evidence>
<reference evidence="14 15" key="1">
    <citation type="submission" date="2024-06" db="EMBL/GenBank/DDBJ databases">
        <title>A chromosome level genome sequence of Diviner's sage (Salvia divinorum).</title>
        <authorList>
            <person name="Ford S.A."/>
            <person name="Ro D.-K."/>
            <person name="Ness R.W."/>
            <person name="Phillips M.A."/>
        </authorList>
    </citation>
    <scope>NUCLEOTIDE SEQUENCE [LARGE SCALE GENOMIC DNA]</scope>
    <source>
        <strain evidence="14">SAF-2024a</strain>
        <tissue evidence="14">Leaf</tissue>
    </source>
</reference>
<feature type="region of interest" description="Disordered" evidence="9">
    <location>
        <begin position="1"/>
        <end position="22"/>
    </location>
</feature>
<feature type="domain" description="SET" evidence="10">
    <location>
        <begin position="973"/>
        <end position="1104"/>
    </location>
</feature>
<dbReference type="SMART" id="SM00468">
    <property type="entry name" value="PreSET"/>
    <property type="match status" value="1"/>
</dbReference>
<dbReference type="SUPFAM" id="SSF82199">
    <property type="entry name" value="SET domain"/>
    <property type="match status" value="1"/>
</dbReference>
<feature type="region of interest" description="Disordered" evidence="9">
    <location>
        <begin position="361"/>
        <end position="387"/>
    </location>
</feature>
<comment type="subcellular location">
    <subcellularLocation>
        <location evidence="1">Chromosome</location>
    </subcellularLocation>
    <subcellularLocation>
        <location evidence="8">Nucleus</location>
    </subcellularLocation>
</comment>
<keyword evidence="7 8" id="KW-0539">Nucleus</keyword>
<comment type="caution">
    <text evidence="14">The sequence shown here is derived from an EMBL/GenBank/DDBJ whole genome shotgun (WGS) entry which is preliminary data.</text>
</comment>
<keyword evidence="15" id="KW-1185">Reference proteome</keyword>
<dbReference type="GO" id="GO:0005634">
    <property type="term" value="C:nucleus"/>
    <property type="evidence" value="ECO:0007669"/>
    <property type="project" value="UniProtKB-SubCell"/>
</dbReference>
<feature type="compositionally biased region" description="Polar residues" evidence="9">
    <location>
        <begin position="402"/>
        <end position="412"/>
    </location>
</feature>
<evidence type="ECO:0000256" key="8">
    <source>
        <dbReference type="PROSITE-ProRule" id="PRU00358"/>
    </source>
</evidence>
<name>A0ABD1HBF2_SALDI</name>
<organism evidence="14 15">
    <name type="scientific">Salvia divinorum</name>
    <name type="common">Maria pastora</name>
    <name type="synonym">Diviner's sage</name>
    <dbReference type="NCBI Taxonomy" id="28513"/>
    <lineage>
        <taxon>Eukaryota</taxon>
        <taxon>Viridiplantae</taxon>
        <taxon>Streptophyta</taxon>
        <taxon>Embryophyta</taxon>
        <taxon>Tracheophyta</taxon>
        <taxon>Spermatophyta</taxon>
        <taxon>Magnoliopsida</taxon>
        <taxon>eudicotyledons</taxon>
        <taxon>Gunneridae</taxon>
        <taxon>Pentapetalae</taxon>
        <taxon>asterids</taxon>
        <taxon>lamiids</taxon>
        <taxon>Lamiales</taxon>
        <taxon>Lamiaceae</taxon>
        <taxon>Nepetoideae</taxon>
        <taxon>Mentheae</taxon>
        <taxon>Salviinae</taxon>
        <taxon>Salvia</taxon>
        <taxon>Salvia subgen. Calosphace</taxon>
    </lineage>
</organism>
<dbReference type="PROSITE" id="PS50280">
    <property type="entry name" value="SET"/>
    <property type="match status" value="1"/>
</dbReference>
<feature type="region of interest" description="Disordered" evidence="9">
    <location>
        <begin position="399"/>
        <end position="434"/>
    </location>
</feature>
<evidence type="ECO:0000313" key="14">
    <source>
        <dbReference type="EMBL" id="KAL1552444.1"/>
    </source>
</evidence>
<dbReference type="PROSITE" id="PS51575">
    <property type="entry name" value="SAM_MT43_SUVAR39_2"/>
    <property type="match status" value="1"/>
</dbReference>
<dbReference type="InterPro" id="IPR015947">
    <property type="entry name" value="PUA-like_sf"/>
</dbReference>
<dbReference type="InterPro" id="IPR007728">
    <property type="entry name" value="Pre-SET_dom"/>
</dbReference>
<dbReference type="Proteomes" id="UP001567538">
    <property type="component" value="Unassembled WGS sequence"/>
</dbReference>
<dbReference type="Gene3D" id="2.170.270.10">
    <property type="entry name" value="SET domain"/>
    <property type="match status" value="1"/>
</dbReference>
<evidence type="ECO:0000313" key="15">
    <source>
        <dbReference type="Proteomes" id="UP001567538"/>
    </source>
</evidence>
<evidence type="ECO:0000259" key="10">
    <source>
        <dbReference type="PROSITE" id="PS50280"/>
    </source>
</evidence>
<dbReference type="PANTHER" id="PTHR45660">
    <property type="entry name" value="HISTONE-LYSINE N-METHYLTRANSFERASE SETMAR"/>
    <property type="match status" value="1"/>
</dbReference>
<dbReference type="InterPro" id="IPR003616">
    <property type="entry name" value="Post-SET_dom"/>
</dbReference>
<dbReference type="GO" id="GO:0140999">
    <property type="term" value="F:histone H3K4 trimethyltransferase activity"/>
    <property type="evidence" value="ECO:0007669"/>
    <property type="project" value="UniProtKB-EC"/>
</dbReference>
<evidence type="ECO:0000256" key="7">
    <source>
        <dbReference type="ARBA" id="ARBA00023242"/>
    </source>
</evidence>
<feature type="domain" description="Pre-SET" evidence="11">
    <location>
        <begin position="910"/>
        <end position="970"/>
    </location>
</feature>
<dbReference type="EC" id="2.1.1.354" evidence="14"/>
<feature type="region of interest" description="Disordered" evidence="9">
    <location>
        <begin position="42"/>
        <end position="65"/>
    </location>
</feature>
<keyword evidence="2" id="KW-0158">Chromosome</keyword>
<dbReference type="Pfam" id="PF05033">
    <property type="entry name" value="Pre-SET"/>
    <property type="match status" value="1"/>
</dbReference>
<feature type="domain" description="Post-SET" evidence="12">
    <location>
        <begin position="1118"/>
        <end position="1134"/>
    </location>
</feature>
<dbReference type="InterPro" id="IPR003105">
    <property type="entry name" value="SRA_YDG"/>
</dbReference>
<evidence type="ECO:0000256" key="1">
    <source>
        <dbReference type="ARBA" id="ARBA00004286"/>
    </source>
</evidence>
<feature type="compositionally biased region" description="Basic and acidic residues" evidence="9">
    <location>
        <begin position="413"/>
        <end position="434"/>
    </location>
</feature>
<dbReference type="AlphaFoldDB" id="A0ABD1HBF2"/>
<dbReference type="Pfam" id="PF02182">
    <property type="entry name" value="SAD_SRA"/>
    <property type="match status" value="1"/>
</dbReference>
<evidence type="ECO:0000259" key="12">
    <source>
        <dbReference type="PROSITE" id="PS50868"/>
    </source>
</evidence>
<keyword evidence="4 14" id="KW-0808">Transferase</keyword>
<protein>
    <submittedName>
        <fullName evidence="14">[histone H3]-lysine(4) N-trimethyltransferase</fullName>
        <ecNumber evidence="14">2.1.1.354</ecNumber>
    </submittedName>
</protein>
<keyword evidence="6" id="KW-0156">Chromatin regulator</keyword>
<dbReference type="EMBL" id="JBEAFC010000006">
    <property type="protein sequence ID" value="KAL1552444.1"/>
    <property type="molecule type" value="Genomic_DNA"/>
</dbReference>
<gene>
    <name evidence="14" type="ORF">AAHA92_13239</name>
</gene>
<dbReference type="PANTHER" id="PTHR45660:SF46">
    <property type="entry name" value="HISTONE-LYSINE N-METHYLTRANSFERASE, H3 LYSINE-9 SPECIFIC SUVH6"/>
    <property type="match status" value="1"/>
</dbReference>
<evidence type="ECO:0000256" key="6">
    <source>
        <dbReference type="ARBA" id="ARBA00022853"/>
    </source>
</evidence>
<sequence>MVSFSNGGLSNEVSNKRPLDNGCMPKYKHRKVSAIRDFPPGCEPNAVPVNSRPEENFAGEGAGSREAPGAASCSIDVRLAMMFDKLIEKAKENVGNGNGLTDEVQEAMLEPDLVEVGIVKNIDTLDHSGYQLVVEELKEDHDVASFQNSSVEVDKSLGGPREFSAICGSIQPDISIMPKDKYRPRRVSAVRDFPPQCGINVSPSIKEENRMAAPELMAEPIMLTDVSDMEITSEMLRTFDECLDGLHNVRVEIEESEALDASTGRGLLGEMAVATAEGGVMEFEEYSRDLEHDITETNGACPGSYTMSKALVNIRIEDAGASVGKEIVTFSPDRNDKDVPPHSDFSSRNDLNRELVHDQMAAPHGPWRKSKAAISSPDGGTDGLQRKSRSDALNTYLEANLSGCSSPKNTSPDSHDRDKTHDKSTLINKGDHCAGNEHIHETTPIFMFKADVDSSDNDCVEPIKKNCVDYSRGDSNEGRNSHNAFGSKDDVDREAVHGVRAVPNCSWKKETTITNSHGGISGEKKRKQILFWRQKGKAVARKSKPEMKSPGLSSKKKKKVHMSNDVSNGPGSLMLEDDGDRDGDFATTFPSSHNLKEYEISFPRFGPKSSAHGDDRNRVRETLRLFNATCRKILQLEEEEEEANPTEGEEGRSKQQGGKGKKRIDLKAAKVLKRKRKYVNTTKRIGAVPGVEVGDEFQYRVELAVVGIHFPFQSGIDSMKVNELLLATSIVTSGAYNDDVENANVLRYSGQGGNVVTNGKSKQPEDQKLKGGNLALKNCIDKKTPVRVVRGWREMKYVDPLDSKPKLVTTYVYDGLYTVTDFCTEKGPHGKKVFMFDLRRNPGQPDLAWKELKKSSKCKTRPGVCVADISYGKERIPICAVNTVDNGKPPPFNYISKMMYPDWYRPLPPEGCNCVGRCSARKKCACADRNGGAIPYNHNGALVETKTLVYECGPHCKCPPSCYNRATQRGIKFQLEIFKTELRGWGVRALTSIPSGSFICEYAGELLEDKEAEERIGNDEYLFDIGQNLQDSDGDETVAKLKGGGFTIDALTYGNVGRFINHSCAPNLWAQNVIYDNKDKRMPHVMLFAMENIPPLQELTYCYNYSLGQISDSEGNVKVKNCYCGAAGCNGRLY</sequence>
<dbReference type="InterPro" id="IPR001214">
    <property type="entry name" value="SET_dom"/>
</dbReference>
<feature type="domain" description="YDG" evidence="13">
    <location>
        <begin position="686"/>
        <end position="840"/>
    </location>
</feature>
<evidence type="ECO:0000256" key="3">
    <source>
        <dbReference type="ARBA" id="ARBA00022603"/>
    </source>
</evidence>
<feature type="region of interest" description="Disordered" evidence="9">
    <location>
        <begin position="637"/>
        <end position="662"/>
    </location>
</feature>
<feature type="compositionally biased region" description="Polar residues" evidence="9">
    <location>
        <begin position="1"/>
        <end position="13"/>
    </location>
</feature>
<accession>A0ABD1HBF2</accession>
<dbReference type="InterPro" id="IPR051357">
    <property type="entry name" value="H3K9_HMTase_SUVAR3-9"/>
</dbReference>
<evidence type="ECO:0000256" key="2">
    <source>
        <dbReference type="ARBA" id="ARBA00022454"/>
    </source>
</evidence>
<proteinExistence type="predicted"/>
<keyword evidence="5" id="KW-0949">S-adenosyl-L-methionine</keyword>
<dbReference type="PROSITE" id="PS51015">
    <property type="entry name" value="YDG"/>
    <property type="match status" value="1"/>
</dbReference>
<evidence type="ECO:0000259" key="11">
    <source>
        <dbReference type="PROSITE" id="PS50867"/>
    </source>
</evidence>
<feature type="region of interest" description="Disordered" evidence="9">
    <location>
        <begin position="534"/>
        <end position="590"/>
    </location>
</feature>
<evidence type="ECO:0000256" key="4">
    <source>
        <dbReference type="ARBA" id="ARBA00022679"/>
    </source>
</evidence>
<dbReference type="Gene3D" id="2.30.280.10">
    <property type="entry name" value="SRA-YDG"/>
    <property type="match status" value="1"/>
</dbReference>
<evidence type="ECO:0000259" key="13">
    <source>
        <dbReference type="PROSITE" id="PS51015"/>
    </source>
</evidence>
<dbReference type="PROSITE" id="PS50868">
    <property type="entry name" value="POST_SET"/>
    <property type="match status" value="1"/>
</dbReference>
<dbReference type="PROSITE" id="PS50867">
    <property type="entry name" value="PRE_SET"/>
    <property type="match status" value="1"/>
</dbReference>
<dbReference type="InterPro" id="IPR046341">
    <property type="entry name" value="SET_dom_sf"/>
</dbReference>
<feature type="compositionally biased region" description="Acidic residues" evidence="9">
    <location>
        <begin position="637"/>
        <end position="648"/>
    </location>
</feature>
<dbReference type="SUPFAM" id="SSF88697">
    <property type="entry name" value="PUA domain-like"/>
    <property type="match status" value="1"/>
</dbReference>
<dbReference type="InterPro" id="IPR036987">
    <property type="entry name" value="SRA-YDG_sf"/>
</dbReference>
<dbReference type="GO" id="GO:0005694">
    <property type="term" value="C:chromosome"/>
    <property type="evidence" value="ECO:0007669"/>
    <property type="project" value="UniProtKB-SubCell"/>
</dbReference>
<dbReference type="Pfam" id="PF00856">
    <property type="entry name" value="SET"/>
    <property type="match status" value="1"/>
</dbReference>
<dbReference type="SMART" id="SM00317">
    <property type="entry name" value="SET"/>
    <property type="match status" value="1"/>
</dbReference>